<evidence type="ECO:0000256" key="1">
    <source>
        <dbReference type="SAM" id="Coils"/>
    </source>
</evidence>
<feature type="region of interest" description="Disordered" evidence="2">
    <location>
        <begin position="394"/>
        <end position="439"/>
    </location>
</feature>
<feature type="region of interest" description="Disordered" evidence="2">
    <location>
        <begin position="1"/>
        <end position="22"/>
    </location>
</feature>
<feature type="compositionally biased region" description="Polar residues" evidence="2">
    <location>
        <begin position="231"/>
        <end position="246"/>
    </location>
</feature>
<feature type="coiled-coil region" evidence="1">
    <location>
        <begin position="268"/>
        <end position="295"/>
    </location>
</feature>
<dbReference type="OrthoDB" id="2505754at2759"/>
<evidence type="ECO:0000313" key="3">
    <source>
        <dbReference type="EMBL" id="THU88686.1"/>
    </source>
</evidence>
<gene>
    <name evidence="3" type="ORF">K435DRAFT_781959</name>
</gene>
<organism evidence="3 4">
    <name type="scientific">Dendrothele bispora (strain CBS 962.96)</name>
    <dbReference type="NCBI Taxonomy" id="1314807"/>
    <lineage>
        <taxon>Eukaryota</taxon>
        <taxon>Fungi</taxon>
        <taxon>Dikarya</taxon>
        <taxon>Basidiomycota</taxon>
        <taxon>Agaricomycotina</taxon>
        <taxon>Agaricomycetes</taxon>
        <taxon>Agaricomycetidae</taxon>
        <taxon>Agaricales</taxon>
        <taxon>Agaricales incertae sedis</taxon>
        <taxon>Dendrothele</taxon>
    </lineage>
</organism>
<keyword evidence="1" id="KW-0175">Coiled coil</keyword>
<feature type="region of interest" description="Disordered" evidence="2">
    <location>
        <begin position="231"/>
        <end position="264"/>
    </location>
</feature>
<keyword evidence="4" id="KW-1185">Reference proteome</keyword>
<dbReference type="EMBL" id="ML179400">
    <property type="protein sequence ID" value="THU88686.1"/>
    <property type="molecule type" value="Genomic_DNA"/>
</dbReference>
<sequence length="465" mass="49696">MSATTSPILEFEAPSTADSSDFRQIQPLSASRHKRPFSIDLSLELERQLESEAMESPASTPAHDAKEHNDLPQRVSLDPHVLAHIVVDLRHSLADITKERDALLSMLSKAHTQEAQLTDAMQLLTDKATSLEEEVSESRKKLKDNEESISMLRNKVEESRRGLMRLQTENRRSSIQPLDTSRASIVSFASSTSTKRQSFTPLTGSFGRPSAHKRISSVSDSAVLDSFSSPHSQVISLPDSSPQASRRLSGLFGRTGSPPHDDTPSVEIVALKREIESLKAELDDTRRELTEATEAKDASDTCVKALREFIATNNVGGNDQQVGVPLLPSSTEEPPAKAGGWGFKLWKVDTSVKPHAGPTSSSSATPTSSSATPTAAAPLSRKFTGLFGMQTVAPAAPSSTETGSPPSRSQAESRDSVYSASDASSVTEPLSPLSDTGGSVDVVVSDATAVLDAGSNLVQEQRKGA</sequence>
<dbReference type="Proteomes" id="UP000297245">
    <property type="component" value="Unassembled WGS sequence"/>
</dbReference>
<evidence type="ECO:0000313" key="4">
    <source>
        <dbReference type="Proteomes" id="UP000297245"/>
    </source>
</evidence>
<protein>
    <submittedName>
        <fullName evidence="3">Uncharacterized protein</fullName>
    </submittedName>
</protein>
<feature type="compositionally biased region" description="Low complexity" evidence="2">
    <location>
        <begin position="416"/>
        <end position="426"/>
    </location>
</feature>
<feature type="compositionally biased region" description="Polar residues" evidence="2">
    <location>
        <begin position="397"/>
        <end position="410"/>
    </location>
</feature>
<feature type="region of interest" description="Disordered" evidence="2">
    <location>
        <begin position="151"/>
        <end position="179"/>
    </location>
</feature>
<name>A0A4S8LHT5_DENBC</name>
<feature type="region of interest" description="Disordered" evidence="2">
    <location>
        <begin position="353"/>
        <end position="376"/>
    </location>
</feature>
<dbReference type="AlphaFoldDB" id="A0A4S8LHT5"/>
<accession>A0A4S8LHT5</accession>
<feature type="compositionally biased region" description="Low complexity" evidence="2">
    <location>
        <begin position="358"/>
        <end position="376"/>
    </location>
</feature>
<evidence type="ECO:0000256" key="2">
    <source>
        <dbReference type="SAM" id="MobiDB-lite"/>
    </source>
</evidence>
<reference evidence="3 4" key="1">
    <citation type="journal article" date="2019" name="Nat. Ecol. Evol.">
        <title>Megaphylogeny resolves global patterns of mushroom evolution.</title>
        <authorList>
            <person name="Varga T."/>
            <person name="Krizsan K."/>
            <person name="Foldi C."/>
            <person name="Dima B."/>
            <person name="Sanchez-Garcia M."/>
            <person name="Sanchez-Ramirez S."/>
            <person name="Szollosi G.J."/>
            <person name="Szarkandi J.G."/>
            <person name="Papp V."/>
            <person name="Albert L."/>
            <person name="Andreopoulos W."/>
            <person name="Angelini C."/>
            <person name="Antonin V."/>
            <person name="Barry K.W."/>
            <person name="Bougher N.L."/>
            <person name="Buchanan P."/>
            <person name="Buyck B."/>
            <person name="Bense V."/>
            <person name="Catcheside P."/>
            <person name="Chovatia M."/>
            <person name="Cooper J."/>
            <person name="Damon W."/>
            <person name="Desjardin D."/>
            <person name="Finy P."/>
            <person name="Geml J."/>
            <person name="Haridas S."/>
            <person name="Hughes K."/>
            <person name="Justo A."/>
            <person name="Karasinski D."/>
            <person name="Kautmanova I."/>
            <person name="Kiss B."/>
            <person name="Kocsube S."/>
            <person name="Kotiranta H."/>
            <person name="LaButti K.M."/>
            <person name="Lechner B.E."/>
            <person name="Liimatainen K."/>
            <person name="Lipzen A."/>
            <person name="Lukacs Z."/>
            <person name="Mihaltcheva S."/>
            <person name="Morgado L.N."/>
            <person name="Niskanen T."/>
            <person name="Noordeloos M.E."/>
            <person name="Ohm R.A."/>
            <person name="Ortiz-Santana B."/>
            <person name="Ovrebo C."/>
            <person name="Racz N."/>
            <person name="Riley R."/>
            <person name="Savchenko A."/>
            <person name="Shiryaev A."/>
            <person name="Soop K."/>
            <person name="Spirin V."/>
            <person name="Szebenyi C."/>
            <person name="Tomsovsky M."/>
            <person name="Tulloss R.E."/>
            <person name="Uehling J."/>
            <person name="Grigoriev I.V."/>
            <person name="Vagvolgyi C."/>
            <person name="Papp T."/>
            <person name="Martin F.M."/>
            <person name="Miettinen O."/>
            <person name="Hibbett D.S."/>
            <person name="Nagy L.G."/>
        </authorList>
    </citation>
    <scope>NUCLEOTIDE SEQUENCE [LARGE SCALE GENOMIC DNA]</scope>
    <source>
        <strain evidence="3 4">CBS 962.96</strain>
    </source>
</reference>
<proteinExistence type="predicted"/>